<keyword evidence="6" id="KW-1185">Reference proteome</keyword>
<evidence type="ECO:0000256" key="3">
    <source>
        <dbReference type="SAM" id="MobiDB-lite"/>
    </source>
</evidence>
<feature type="repeat" description="ANK" evidence="2">
    <location>
        <begin position="915"/>
        <end position="947"/>
    </location>
</feature>
<dbReference type="Pfam" id="PF24883">
    <property type="entry name" value="NPHP3_N"/>
    <property type="match status" value="1"/>
</dbReference>
<keyword evidence="2" id="KW-0040">ANK repeat</keyword>
<dbReference type="InterPro" id="IPR036770">
    <property type="entry name" value="Ankyrin_rpt-contain_sf"/>
</dbReference>
<evidence type="ECO:0000313" key="6">
    <source>
        <dbReference type="Proteomes" id="UP001322277"/>
    </source>
</evidence>
<feature type="repeat" description="ANK" evidence="2">
    <location>
        <begin position="745"/>
        <end position="771"/>
    </location>
</feature>
<keyword evidence="5" id="KW-0378">Hydrolase</keyword>
<feature type="repeat" description="ANK" evidence="2">
    <location>
        <begin position="849"/>
        <end position="881"/>
    </location>
</feature>
<keyword evidence="1" id="KW-0677">Repeat</keyword>
<sequence>MARNFHSASNIISETLHNHGLSLTGNSFQGSYLHFDNSSAANTELDCKKALFLTNPVDDHHEVESDKPSLVRKACEWILNNASFQSWFHYDTEPQLLWISGGSGMGKTMMALFLLDELEKNEALRGAPNDVLLFYFLDTRNEKRNTAVTLLRGLIHLLLQARPALLSHILPDFEIQKEGLFAPTSFEALWRIFASMLRDPAIGTVRCLIDGLDECQEASLVRLLRKITSLFGQEQHAHRRPRMEDARLKMILISREAPACILNNLASFPRIDISTAPTGGKVRKTVFNQEKGTTVTKTTTTSLGDSSQPKRRLAHIVRLAMQERKASLEAETANAQTIDGHTTPQPAFEHGFASLSLEESASPPPLNHTGHGAAGQQTAADHYMFDPPVEDEDTEESQDPFADPSNDQESETHAQWVFQARVEEQDDEEEMETSQGSLEHYINARVAELSQEMGYDESVSAMVDAGLRSRGDGTFLWVNLAVDEIKRHPVSELEDAVDQLLPGIDNMYCRMLLQIPPSLVPLAAALLRWVIAAQRPMYLSELSTALTLMGFHSPDPPEMVRQGIAACGALLSLTEDETVQIPHLSVEDFLTARSGPLWSDANLSQFYVDTAQVDGEIASFCIRYLEQGCLNAGWVSGEADDQAKAQQRVAEFPFLVYAVLFWPDHLRTASNPQVDLSSIFFQSNSSVRKSWWFTYYNWTSKKSFYWVPQNFNLLHLAAYVNIPFIAQQMELAGTLASRLDIKDSDGYSPLAIAASAGNTETFAYLSERGASQECLGGEDVFQLACEKGQAQIINYLLDKGYDVNKIYDPSGKELFKAVLSYARRPLGFVKECKVLERDHWSLLTNTSDCAETGLNLACIFGHASVAELLLRRGADISIASSTGWTALHAAAWMGQLECVVLLLQHCADILGTTDGGLNALHCAASRGKTSVVSLFLEQGVEIDGLTIKEKTALHLAAATGGPDTVKVLVAAGASTEALSQKGETPLHVAARKGNPKTVEALLAMGADPHATNMEGKSPGEMLKGIKSLTEEQKEALRILETFDSIGSMTSGSYQVGSEASAATPMSPITGAGSPSPGLVSPTSTLTSSSPSNSLPGYFTSPNQGHPPPHESWQSSHQSYSGSSAYSPGAYWSPPSQSAAGSRTYEPAPATVYQYPDQEQTQQHYRQVLPPPLSYTPGMGGQQGKAGMGTYLQPPPQVPSTVQKRRSLLSLRGLSERAERLLK</sequence>
<protein>
    <submittedName>
        <fullName evidence="5">NACHT nucleoside triphosphatase, P-loop containing nucleoside triphosphate hydrolase</fullName>
    </submittedName>
</protein>
<feature type="repeat" description="ANK" evidence="2">
    <location>
        <begin position="948"/>
        <end position="980"/>
    </location>
</feature>
<feature type="region of interest" description="Disordered" evidence="3">
    <location>
        <begin position="327"/>
        <end position="348"/>
    </location>
</feature>
<feature type="region of interest" description="Disordered" evidence="3">
    <location>
        <begin position="1177"/>
        <end position="1205"/>
    </location>
</feature>
<dbReference type="PROSITE" id="PS50088">
    <property type="entry name" value="ANK_REPEAT"/>
    <property type="match status" value="7"/>
</dbReference>
<dbReference type="SUPFAM" id="SSF48403">
    <property type="entry name" value="Ankyrin repeat"/>
    <property type="match status" value="2"/>
</dbReference>
<dbReference type="Proteomes" id="UP001322277">
    <property type="component" value="Chromosome 4"/>
</dbReference>
<dbReference type="AlphaFoldDB" id="A0AAX4IDF8"/>
<feature type="repeat" description="ANK" evidence="2">
    <location>
        <begin position="776"/>
        <end position="808"/>
    </location>
</feature>
<feature type="compositionally biased region" description="Low complexity" evidence="3">
    <location>
        <begin position="368"/>
        <end position="377"/>
    </location>
</feature>
<dbReference type="GO" id="GO:0016787">
    <property type="term" value="F:hydrolase activity"/>
    <property type="evidence" value="ECO:0007669"/>
    <property type="project" value="UniProtKB-KW"/>
</dbReference>
<dbReference type="Gene3D" id="1.25.40.20">
    <property type="entry name" value="Ankyrin repeat-containing domain"/>
    <property type="match status" value="3"/>
</dbReference>
<accession>A0AAX4IDF8</accession>
<dbReference type="InterPro" id="IPR007111">
    <property type="entry name" value="NACHT_NTPase"/>
</dbReference>
<feature type="region of interest" description="Disordered" evidence="3">
    <location>
        <begin position="358"/>
        <end position="377"/>
    </location>
</feature>
<evidence type="ECO:0000259" key="4">
    <source>
        <dbReference type="PROSITE" id="PS50837"/>
    </source>
</evidence>
<feature type="repeat" description="ANK" evidence="2">
    <location>
        <begin position="981"/>
        <end position="1013"/>
    </location>
</feature>
<feature type="repeat" description="ANK" evidence="2">
    <location>
        <begin position="882"/>
        <end position="914"/>
    </location>
</feature>
<proteinExistence type="predicted"/>
<dbReference type="InterPro" id="IPR027417">
    <property type="entry name" value="P-loop_NTPase"/>
</dbReference>
<organism evidence="5 6">
    <name type="scientific">Colletotrichum destructivum</name>
    <dbReference type="NCBI Taxonomy" id="34406"/>
    <lineage>
        <taxon>Eukaryota</taxon>
        <taxon>Fungi</taxon>
        <taxon>Dikarya</taxon>
        <taxon>Ascomycota</taxon>
        <taxon>Pezizomycotina</taxon>
        <taxon>Sordariomycetes</taxon>
        <taxon>Hypocreomycetidae</taxon>
        <taxon>Glomerellales</taxon>
        <taxon>Glomerellaceae</taxon>
        <taxon>Colletotrichum</taxon>
        <taxon>Colletotrichum destructivum species complex</taxon>
    </lineage>
</organism>
<feature type="region of interest" description="Disordered" evidence="3">
    <location>
        <begin position="1056"/>
        <end position="1125"/>
    </location>
</feature>
<dbReference type="InterPro" id="IPR002110">
    <property type="entry name" value="Ankyrin_rpt"/>
</dbReference>
<gene>
    <name evidence="5" type="ORF">CDEST_06040</name>
</gene>
<feature type="compositionally biased region" description="Acidic residues" evidence="3">
    <location>
        <begin position="388"/>
        <end position="398"/>
    </location>
</feature>
<feature type="compositionally biased region" description="Polar residues" evidence="3">
    <location>
        <begin position="333"/>
        <end position="345"/>
    </location>
</feature>
<evidence type="ECO:0000256" key="2">
    <source>
        <dbReference type="PROSITE-ProRule" id="PRU00023"/>
    </source>
</evidence>
<feature type="compositionally biased region" description="Low complexity" evidence="3">
    <location>
        <begin position="1111"/>
        <end position="1125"/>
    </location>
</feature>
<dbReference type="PROSITE" id="PS50837">
    <property type="entry name" value="NACHT"/>
    <property type="match status" value="1"/>
</dbReference>
<dbReference type="InterPro" id="IPR056884">
    <property type="entry name" value="NPHP3-like_N"/>
</dbReference>
<dbReference type="PANTHER" id="PTHR10039">
    <property type="entry name" value="AMELOGENIN"/>
    <property type="match status" value="1"/>
</dbReference>
<feature type="compositionally biased region" description="Low complexity" evidence="3">
    <location>
        <begin position="1072"/>
        <end position="1096"/>
    </location>
</feature>
<name>A0AAX4IDF8_9PEZI</name>
<evidence type="ECO:0000313" key="5">
    <source>
        <dbReference type="EMBL" id="WQF81026.1"/>
    </source>
</evidence>
<dbReference type="GeneID" id="87942543"/>
<dbReference type="SMART" id="SM00248">
    <property type="entry name" value="ANK"/>
    <property type="match status" value="7"/>
</dbReference>
<evidence type="ECO:0000256" key="1">
    <source>
        <dbReference type="ARBA" id="ARBA00022737"/>
    </source>
</evidence>
<reference evidence="6" key="1">
    <citation type="journal article" date="2023" name="bioRxiv">
        <title>Complete genome of the Medicago anthracnose fungus, Colletotrichum destructivum, reveals a mini-chromosome-like region within a core chromosome.</title>
        <authorList>
            <person name="Lapalu N."/>
            <person name="Simon A."/>
            <person name="Lu A."/>
            <person name="Plaumann P.-L."/>
            <person name="Amselem J."/>
            <person name="Pigne S."/>
            <person name="Auger A."/>
            <person name="Koch C."/>
            <person name="Dallery J.-F."/>
            <person name="O'Connell R.J."/>
        </authorList>
    </citation>
    <scope>NUCLEOTIDE SEQUENCE [LARGE SCALE GENOMIC DNA]</scope>
    <source>
        <strain evidence="6">CBS 520.97</strain>
    </source>
</reference>
<feature type="domain" description="NACHT" evidence="4">
    <location>
        <begin position="95"/>
        <end position="214"/>
    </location>
</feature>
<feature type="compositionally biased region" description="Gly residues" evidence="3">
    <location>
        <begin position="1177"/>
        <end position="1186"/>
    </location>
</feature>
<dbReference type="EMBL" id="CP137308">
    <property type="protein sequence ID" value="WQF81026.1"/>
    <property type="molecule type" value="Genomic_DNA"/>
</dbReference>
<dbReference type="RefSeq" id="XP_062778250.1">
    <property type="nucleotide sequence ID" value="XM_062922199.1"/>
</dbReference>
<dbReference type="KEGG" id="cdet:87942543"/>
<feature type="region of interest" description="Disordered" evidence="3">
    <location>
        <begin position="386"/>
        <end position="412"/>
    </location>
</feature>
<dbReference type="Gene3D" id="3.40.50.300">
    <property type="entry name" value="P-loop containing nucleotide triphosphate hydrolases"/>
    <property type="match status" value="1"/>
</dbReference>
<dbReference type="PROSITE" id="PS50297">
    <property type="entry name" value="ANK_REP_REGION"/>
    <property type="match status" value="7"/>
</dbReference>
<dbReference type="Pfam" id="PF12796">
    <property type="entry name" value="Ank_2"/>
    <property type="match status" value="3"/>
</dbReference>